<organism evidence="1 2">
    <name type="scientific">Cirrhinus molitorella</name>
    <name type="common">mud carp</name>
    <dbReference type="NCBI Taxonomy" id="172907"/>
    <lineage>
        <taxon>Eukaryota</taxon>
        <taxon>Metazoa</taxon>
        <taxon>Chordata</taxon>
        <taxon>Craniata</taxon>
        <taxon>Vertebrata</taxon>
        <taxon>Euteleostomi</taxon>
        <taxon>Actinopterygii</taxon>
        <taxon>Neopterygii</taxon>
        <taxon>Teleostei</taxon>
        <taxon>Ostariophysi</taxon>
        <taxon>Cypriniformes</taxon>
        <taxon>Cyprinidae</taxon>
        <taxon>Labeoninae</taxon>
        <taxon>Labeonini</taxon>
        <taxon>Cirrhinus</taxon>
    </lineage>
</organism>
<reference evidence="1 2" key="1">
    <citation type="submission" date="2023-09" db="EMBL/GenBank/DDBJ databases">
        <authorList>
            <person name="Wang M."/>
        </authorList>
    </citation>
    <scope>NUCLEOTIDE SEQUENCE [LARGE SCALE GENOMIC DNA]</scope>
    <source>
        <strain evidence="1">GT-2023</strain>
        <tissue evidence="1">Liver</tissue>
    </source>
</reference>
<keyword evidence="2" id="KW-1185">Reference proteome</keyword>
<comment type="caution">
    <text evidence="1">The sequence shown here is derived from an EMBL/GenBank/DDBJ whole genome shotgun (WGS) entry which is preliminary data.</text>
</comment>
<gene>
    <name evidence="1" type="ORF">QQF64_015137</name>
</gene>
<protein>
    <submittedName>
        <fullName evidence="1">Uncharacterized protein</fullName>
    </submittedName>
</protein>
<sequence length="78" mass="8877">MDTPYCCSFPSHNGCERQKAGQRAEREILPWLHTPTVQIPPPKQTLFCLMLQLTLMQEEKAERGNITNSIQNSDSAMD</sequence>
<evidence type="ECO:0000313" key="2">
    <source>
        <dbReference type="Proteomes" id="UP001558613"/>
    </source>
</evidence>
<proteinExistence type="predicted"/>
<accession>A0ABR3NUK0</accession>
<name>A0ABR3NUK0_9TELE</name>
<dbReference type="EMBL" id="JAYMGO010000002">
    <property type="protein sequence ID" value="KAL1280537.1"/>
    <property type="molecule type" value="Genomic_DNA"/>
</dbReference>
<dbReference type="Proteomes" id="UP001558613">
    <property type="component" value="Unassembled WGS sequence"/>
</dbReference>
<evidence type="ECO:0000313" key="1">
    <source>
        <dbReference type="EMBL" id="KAL1280537.1"/>
    </source>
</evidence>